<feature type="non-terminal residue" evidence="4">
    <location>
        <position position="1"/>
    </location>
</feature>
<dbReference type="GO" id="GO:0005576">
    <property type="term" value="C:extracellular region"/>
    <property type="evidence" value="ECO:0007669"/>
    <property type="project" value="TreeGrafter"/>
</dbReference>
<evidence type="ECO:0000313" key="4">
    <source>
        <dbReference type="EMBL" id="CAF3462003.1"/>
    </source>
</evidence>
<dbReference type="InterPro" id="IPR011042">
    <property type="entry name" value="6-blade_b-propeller_TolB-like"/>
</dbReference>
<keyword evidence="1" id="KW-0732">Signal</keyword>
<dbReference type="InterPro" id="IPR001258">
    <property type="entry name" value="NHL_repeat"/>
</dbReference>
<dbReference type="CDD" id="cd05819">
    <property type="entry name" value="NHL"/>
    <property type="match status" value="1"/>
</dbReference>
<evidence type="ECO:0000313" key="5">
    <source>
        <dbReference type="Proteomes" id="UP000663872"/>
    </source>
</evidence>
<sequence length="431" mass="49901">MANSTTQCFIYEKEKIIDECTESSKEYRQKLIEQMDEIENDQNLFLKEFIQHKQNLHEHALIKQIDQWENDSVIRIKQTAEKCRQNFIKSIKKSFKQIDYKLFHLTEQLKHIRNKTKFNENYLNELKQKLIQLTEELHEARNIFIEENATLFINKINLIDRSNMKWKEFGIDIAEGNELRSLKSPSSIFIDNDDDKTIYIVDSENDRIIKWKLNENDNKTLAGGNGKGKQMNQLIYPKDVIIDRENDSFIISDYGNKRIMKWPRQNSGNGQIIISNINCYGLAIDKYGFIYVSDCEKHEIRKWKIGDQNGKLVAGGNGKGENLNQLNHPSFIFVDNDCSLYISDCANHRVVKWLKYAKQGIIVAGGNREGNSFKQLSGPQGIIVDQFNQIYVADRGNNRVMCWLEGAKKGSIVVGGNGYGNESNQLFYPMG</sequence>
<dbReference type="PANTHER" id="PTHR10680">
    <property type="entry name" value="PEPTIDYL-GLYCINE ALPHA-AMIDATING MONOOXYGENASE"/>
    <property type="match status" value="1"/>
</dbReference>
<keyword evidence="3" id="KW-0325">Glycoprotein</keyword>
<dbReference type="Pfam" id="PF01436">
    <property type="entry name" value="NHL"/>
    <property type="match status" value="1"/>
</dbReference>
<evidence type="ECO:0000256" key="2">
    <source>
        <dbReference type="ARBA" id="ARBA00022737"/>
    </source>
</evidence>
<dbReference type="AlphaFoldDB" id="A0A818ENV5"/>
<dbReference type="Gene3D" id="2.120.10.30">
    <property type="entry name" value="TolB, C-terminal domain"/>
    <property type="match status" value="2"/>
</dbReference>
<dbReference type="PANTHER" id="PTHR10680:SF14">
    <property type="entry name" value="PEPTIDYL-GLYCINE ALPHA-AMIDATING MONOOXYGENASE"/>
    <property type="match status" value="1"/>
</dbReference>
<accession>A0A818ENV5</accession>
<evidence type="ECO:0000256" key="3">
    <source>
        <dbReference type="ARBA" id="ARBA00023180"/>
    </source>
</evidence>
<evidence type="ECO:0000256" key="1">
    <source>
        <dbReference type="ARBA" id="ARBA00022729"/>
    </source>
</evidence>
<organism evidence="4 5">
    <name type="scientific">Rotaria socialis</name>
    <dbReference type="NCBI Taxonomy" id="392032"/>
    <lineage>
        <taxon>Eukaryota</taxon>
        <taxon>Metazoa</taxon>
        <taxon>Spiralia</taxon>
        <taxon>Gnathifera</taxon>
        <taxon>Rotifera</taxon>
        <taxon>Eurotatoria</taxon>
        <taxon>Bdelloidea</taxon>
        <taxon>Philodinida</taxon>
        <taxon>Philodinidae</taxon>
        <taxon>Rotaria</taxon>
    </lineage>
</organism>
<proteinExistence type="predicted"/>
<dbReference type="SUPFAM" id="SSF101898">
    <property type="entry name" value="NHL repeat"/>
    <property type="match status" value="1"/>
</dbReference>
<protein>
    <submittedName>
        <fullName evidence="4">Uncharacterized protein</fullName>
    </submittedName>
</protein>
<dbReference type="Proteomes" id="UP000663872">
    <property type="component" value="Unassembled WGS sequence"/>
</dbReference>
<keyword evidence="2" id="KW-0677">Repeat</keyword>
<comment type="caution">
    <text evidence="4">The sequence shown here is derived from an EMBL/GenBank/DDBJ whole genome shotgun (WGS) entry which is preliminary data.</text>
</comment>
<gene>
    <name evidence="4" type="ORF">GRG538_LOCUS15002</name>
</gene>
<reference evidence="4" key="1">
    <citation type="submission" date="2021-02" db="EMBL/GenBank/DDBJ databases">
        <authorList>
            <person name="Nowell W R."/>
        </authorList>
    </citation>
    <scope>NUCLEOTIDE SEQUENCE</scope>
</reference>
<dbReference type="EMBL" id="CAJNYT010002323">
    <property type="protein sequence ID" value="CAF3462003.1"/>
    <property type="molecule type" value="Genomic_DNA"/>
</dbReference>
<name>A0A818ENV5_9BILA</name>